<dbReference type="GO" id="GO:0003700">
    <property type="term" value="F:DNA-binding transcription factor activity"/>
    <property type="evidence" value="ECO:0007669"/>
    <property type="project" value="TreeGrafter"/>
</dbReference>
<organism evidence="4 5">
    <name type="scientific">Saccharopolyspora erythraea (strain ATCC 11635 / DSM 40517 / JCM 4748 / NBRC 13426 / NCIMB 8594 / NRRL 2338)</name>
    <dbReference type="NCBI Taxonomy" id="405948"/>
    <lineage>
        <taxon>Bacteria</taxon>
        <taxon>Bacillati</taxon>
        <taxon>Actinomycetota</taxon>
        <taxon>Actinomycetes</taxon>
        <taxon>Pseudonocardiales</taxon>
        <taxon>Pseudonocardiaceae</taxon>
        <taxon>Saccharopolyspora</taxon>
    </lineage>
</organism>
<evidence type="ECO:0000256" key="3">
    <source>
        <dbReference type="ARBA" id="ARBA00023163"/>
    </source>
</evidence>
<reference evidence="4 5" key="1">
    <citation type="journal article" date="2007" name="Nat. Biotechnol.">
        <title>Complete genome sequence of the erythromycin-producing bacterium Saccharopolyspora erythraea NRRL23338.</title>
        <authorList>
            <person name="Oliynyk M."/>
            <person name="Samborskyy M."/>
            <person name="Lester J.B."/>
            <person name="Mironenko T."/>
            <person name="Scott N."/>
            <person name="Dickens S."/>
            <person name="Haydock S.F."/>
            <person name="Leadlay P.F."/>
        </authorList>
    </citation>
    <scope>NUCLEOTIDE SEQUENCE [LARGE SCALE GENOMIC DNA]</scope>
    <source>
        <strain evidence="5">ATCC 11635 / DSM 40517 / JCM 4748 / NBRC 13426 / NCIMB 8594 / NRRL 2338</strain>
    </source>
</reference>
<dbReference type="RefSeq" id="WP_009947021.1">
    <property type="nucleotide sequence ID" value="NC_009142.1"/>
</dbReference>
<dbReference type="AlphaFoldDB" id="A4FH73"/>
<dbReference type="InterPro" id="IPR009057">
    <property type="entry name" value="Homeodomain-like_sf"/>
</dbReference>
<keyword evidence="3" id="KW-0804">Transcription</keyword>
<dbReference type="KEGG" id="sen:SACE_4129"/>
<protein>
    <submittedName>
        <fullName evidence="4">Transcriptional regulator, TetR family</fullName>
    </submittedName>
</protein>
<dbReference type="InterPro" id="IPR001647">
    <property type="entry name" value="HTH_TetR"/>
</dbReference>
<dbReference type="Pfam" id="PF00440">
    <property type="entry name" value="TetR_N"/>
    <property type="match status" value="1"/>
</dbReference>
<gene>
    <name evidence="4" type="ordered locus">SACE_4129</name>
</gene>
<dbReference type="STRING" id="405948.SACE_4129"/>
<dbReference type="HOGENOM" id="CLU_107911_0_0_11"/>
<dbReference type="Gene3D" id="1.10.357.10">
    <property type="entry name" value="Tetracycline Repressor, domain 2"/>
    <property type="match status" value="1"/>
</dbReference>
<dbReference type="SUPFAM" id="SSF46689">
    <property type="entry name" value="Homeodomain-like"/>
    <property type="match status" value="1"/>
</dbReference>
<sequence length="201" mass="22732">MAAKKAKGAADKILDAALVLFVERGYSSATMDMIAKKAGVAVQTVYFTFQNKTNILKRLIDLTVAGDDEPVPTLERAWVREVIEEPDPVRHLELQVKGTAKVYRRVASLLNVLSRASDTDPTVAELWSNNQEQRRIVQRRFLLALRKKHALPKGLTLQRAVDISFTILGPEVFELLVVDRGWSVPEWERWAVSTLRFHLLS</sequence>
<accession>A4FH73</accession>
<keyword evidence="2" id="KW-0238">DNA-binding</keyword>
<dbReference type="PRINTS" id="PR00455">
    <property type="entry name" value="HTHTETR"/>
</dbReference>
<keyword evidence="1" id="KW-0805">Transcription regulation</keyword>
<proteinExistence type="predicted"/>
<dbReference type="PANTHER" id="PTHR30055:SF234">
    <property type="entry name" value="HTH-TYPE TRANSCRIPTIONAL REGULATOR BETI"/>
    <property type="match status" value="1"/>
</dbReference>
<dbReference type="EMBL" id="AM420293">
    <property type="protein sequence ID" value="CAM03398.1"/>
    <property type="molecule type" value="Genomic_DNA"/>
</dbReference>
<dbReference type="GO" id="GO:0000976">
    <property type="term" value="F:transcription cis-regulatory region binding"/>
    <property type="evidence" value="ECO:0007669"/>
    <property type="project" value="TreeGrafter"/>
</dbReference>
<dbReference type="InterPro" id="IPR050109">
    <property type="entry name" value="HTH-type_TetR-like_transc_reg"/>
</dbReference>
<evidence type="ECO:0000256" key="2">
    <source>
        <dbReference type="ARBA" id="ARBA00023125"/>
    </source>
</evidence>
<dbReference type="eggNOG" id="COG1309">
    <property type="taxonomic scope" value="Bacteria"/>
</dbReference>
<evidence type="ECO:0000313" key="5">
    <source>
        <dbReference type="Proteomes" id="UP000006728"/>
    </source>
</evidence>
<evidence type="ECO:0000313" key="4">
    <source>
        <dbReference type="EMBL" id="CAM03398.1"/>
    </source>
</evidence>
<dbReference type="OrthoDB" id="4823039at2"/>
<name>A4FH73_SACEN</name>
<keyword evidence="5" id="KW-1185">Reference proteome</keyword>
<dbReference type="PANTHER" id="PTHR30055">
    <property type="entry name" value="HTH-TYPE TRANSCRIPTIONAL REGULATOR RUTR"/>
    <property type="match status" value="1"/>
</dbReference>
<dbReference type="PROSITE" id="PS50977">
    <property type="entry name" value="HTH_TETR_2"/>
    <property type="match status" value="1"/>
</dbReference>
<dbReference type="Proteomes" id="UP000006728">
    <property type="component" value="Chromosome"/>
</dbReference>
<evidence type="ECO:0000256" key="1">
    <source>
        <dbReference type="ARBA" id="ARBA00023015"/>
    </source>
</evidence>